<reference evidence="3 4" key="2">
    <citation type="journal article" date="2011" name="ISME J.">
        <title>RNA-seq reveals cooperative metabolic interactions between two termite-gut spirochete species in co-culture.</title>
        <authorList>
            <person name="Rosenthal A.Z."/>
            <person name="Matson E.G."/>
            <person name="Eldar A."/>
            <person name="Leadbetter J.R."/>
        </authorList>
    </citation>
    <scope>NUCLEOTIDE SEQUENCE [LARGE SCALE GENOMIC DNA]</scope>
    <source>
        <strain evidence="4">ATCC BAA-887 / DSM 12427 / ZAS-2</strain>
    </source>
</reference>
<dbReference type="PANTHER" id="PTHR23026:SF125">
    <property type="entry name" value="OXYGEN-INSENSITIVE NAD(P)H NITROREDUCTASE"/>
    <property type="match status" value="1"/>
</dbReference>
<feature type="domain" description="Nitroreductase" evidence="2">
    <location>
        <begin position="66"/>
        <end position="231"/>
    </location>
</feature>
<dbReference type="SUPFAM" id="SSF55469">
    <property type="entry name" value="FMN-dependent nitroreductase-like"/>
    <property type="match status" value="1"/>
</dbReference>
<accession>F5YRI3</accession>
<dbReference type="EMBL" id="CP001843">
    <property type="protein sequence ID" value="AEF84721.1"/>
    <property type="molecule type" value="Genomic_DNA"/>
</dbReference>
<sequence>MGIEAWESMNIFRSYSPGLLMPQAFASPQFFCIDKGLKSKYNPLYVYFPGKIPREVFMPNNILDLIRARRSTRVFQDRAVLRQDLETLLEAAVWAPSGGNNQSWLFTAIQNKDILLKLNELVRQGFQTYIPDDDYPGKQQVKIHSQREGFNFYYHAPVLIIASNKPNYENAMADCSLALENIFLTAESLGLGSCYVNQLHWLQNDPGLRDFLFTLGIPREHRICNSAVIGYTVKPSPVPARKENTVRIVE</sequence>
<evidence type="ECO:0000259" key="2">
    <source>
        <dbReference type="Pfam" id="PF00881"/>
    </source>
</evidence>
<dbReference type="Proteomes" id="UP000009223">
    <property type="component" value="Chromosome"/>
</dbReference>
<dbReference type="PANTHER" id="PTHR23026">
    <property type="entry name" value="NADPH NITROREDUCTASE"/>
    <property type="match status" value="1"/>
</dbReference>
<dbReference type="Pfam" id="PF00881">
    <property type="entry name" value="Nitroreductase"/>
    <property type="match status" value="1"/>
</dbReference>
<evidence type="ECO:0000313" key="4">
    <source>
        <dbReference type="Proteomes" id="UP000009223"/>
    </source>
</evidence>
<name>F5YRI3_TREPZ</name>
<dbReference type="eggNOG" id="COG0778">
    <property type="taxonomic scope" value="Bacteria"/>
</dbReference>
<organism evidence="3 4">
    <name type="scientific">Treponema primitia (strain ATCC BAA-887 / DSM 12427 / ZAS-2)</name>
    <dbReference type="NCBI Taxonomy" id="545694"/>
    <lineage>
        <taxon>Bacteria</taxon>
        <taxon>Pseudomonadati</taxon>
        <taxon>Spirochaetota</taxon>
        <taxon>Spirochaetia</taxon>
        <taxon>Spirochaetales</taxon>
        <taxon>Treponemataceae</taxon>
        <taxon>Treponema</taxon>
    </lineage>
</organism>
<proteinExistence type="predicted"/>
<dbReference type="Gene3D" id="3.40.109.10">
    <property type="entry name" value="NADH Oxidase"/>
    <property type="match status" value="1"/>
</dbReference>
<dbReference type="GO" id="GO:0046857">
    <property type="term" value="F:oxidoreductase activity, acting on other nitrogenous compounds as donors, with NAD or NADP as acceptor"/>
    <property type="evidence" value="ECO:0007669"/>
    <property type="project" value="TreeGrafter"/>
</dbReference>
<evidence type="ECO:0000313" key="3">
    <source>
        <dbReference type="EMBL" id="AEF84721.1"/>
    </source>
</evidence>
<protein>
    <submittedName>
        <fullName evidence="3">Putative NADH dehydrogenase/nad(P)h nitroreductase</fullName>
    </submittedName>
</protein>
<dbReference type="STRING" id="545694.TREPR_1246"/>
<dbReference type="InterPro" id="IPR029479">
    <property type="entry name" value="Nitroreductase"/>
</dbReference>
<evidence type="ECO:0000256" key="1">
    <source>
        <dbReference type="ARBA" id="ARBA00023027"/>
    </source>
</evidence>
<gene>
    <name evidence="3" type="ordered locus">TREPR_1246</name>
</gene>
<reference evidence="4" key="1">
    <citation type="submission" date="2009-12" db="EMBL/GenBank/DDBJ databases">
        <title>Complete sequence of Treponema primitia strain ZAS-2.</title>
        <authorList>
            <person name="Tetu S.G."/>
            <person name="Matson E."/>
            <person name="Ren Q."/>
            <person name="Seshadri R."/>
            <person name="Elbourne L."/>
            <person name="Hassan K.A."/>
            <person name="Durkin A."/>
            <person name="Radune D."/>
            <person name="Mohamoud Y."/>
            <person name="Shay R."/>
            <person name="Jin S."/>
            <person name="Zhang X."/>
            <person name="Lucey K."/>
            <person name="Ballor N.R."/>
            <person name="Ottesen E."/>
            <person name="Rosenthal R."/>
            <person name="Allen A."/>
            <person name="Leadbetter J.R."/>
            <person name="Paulsen I.T."/>
        </authorList>
    </citation>
    <scope>NUCLEOTIDE SEQUENCE [LARGE SCALE GENOMIC DNA]</scope>
    <source>
        <strain evidence="4">ATCC BAA-887 / DSM 12427 / ZAS-2</strain>
    </source>
</reference>
<keyword evidence="1" id="KW-0520">NAD</keyword>
<dbReference type="GO" id="GO:0046256">
    <property type="term" value="P:2,4,6-trinitrotoluene catabolic process"/>
    <property type="evidence" value="ECO:0007669"/>
    <property type="project" value="TreeGrafter"/>
</dbReference>
<keyword evidence="4" id="KW-1185">Reference proteome</keyword>
<dbReference type="InterPro" id="IPR000415">
    <property type="entry name" value="Nitroreductase-like"/>
</dbReference>
<dbReference type="KEGG" id="tpi:TREPR_1246"/>
<dbReference type="InterPro" id="IPR050627">
    <property type="entry name" value="Nitroreductase/BluB"/>
</dbReference>
<dbReference type="GO" id="GO:0005829">
    <property type="term" value="C:cytosol"/>
    <property type="evidence" value="ECO:0007669"/>
    <property type="project" value="TreeGrafter"/>
</dbReference>
<dbReference type="AlphaFoldDB" id="F5YRI3"/>
<dbReference type="HOGENOM" id="CLU_070764_7_0_12"/>